<keyword evidence="2 7" id="KW-0813">Transport</keyword>
<accession>A0A6G7XDZ8</accession>
<evidence type="ECO:0000256" key="4">
    <source>
        <dbReference type="ARBA" id="ARBA00022692"/>
    </source>
</evidence>
<keyword evidence="6 7" id="KW-0472">Membrane</keyword>
<dbReference type="Pfam" id="PF00528">
    <property type="entry name" value="BPD_transp_1"/>
    <property type="match status" value="1"/>
</dbReference>
<evidence type="ECO:0000313" key="10">
    <source>
        <dbReference type="Proteomes" id="UP000502677"/>
    </source>
</evidence>
<keyword evidence="3" id="KW-1003">Cell membrane</keyword>
<keyword evidence="10" id="KW-1185">Reference proteome</keyword>
<evidence type="ECO:0000256" key="6">
    <source>
        <dbReference type="ARBA" id="ARBA00023136"/>
    </source>
</evidence>
<proteinExistence type="inferred from homology"/>
<keyword evidence="4 7" id="KW-0812">Transmembrane</keyword>
<organism evidence="9 10">
    <name type="scientific">Leucobacter viscericola</name>
    <dbReference type="NCBI Taxonomy" id="2714935"/>
    <lineage>
        <taxon>Bacteria</taxon>
        <taxon>Bacillati</taxon>
        <taxon>Actinomycetota</taxon>
        <taxon>Actinomycetes</taxon>
        <taxon>Micrococcales</taxon>
        <taxon>Microbacteriaceae</taxon>
        <taxon>Leucobacter</taxon>
    </lineage>
</organism>
<feature type="transmembrane region" description="Helical" evidence="7">
    <location>
        <begin position="108"/>
        <end position="139"/>
    </location>
</feature>
<dbReference type="SUPFAM" id="SSF161098">
    <property type="entry name" value="MetI-like"/>
    <property type="match status" value="1"/>
</dbReference>
<dbReference type="PANTHER" id="PTHR30151">
    <property type="entry name" value="ALKANE SULFONATE ABC TRANSPORTER-RELATED, MEMBRANE SUBUNIT"/>
    <property type="match status" value="1"/>
</dbReference>
<dbReference type="Gene3D" id="1.10.3720.10">
    <property type="entry name" value="MetI-like"/>
    <property type="match status" value="1"/>
</dbReference>
<dbReference type="GO" id="GO:0005886">
    <property type="term" value="C:plasma membrane"/>
    <property type="evidence" value="ECO:0007669"/>
    <property type="project" value="UniProtKB-SubCell"/>
</dbReference>
<comment type="similarity">
    <text evidence="7">Belongs to the binding-protein-dependent transport system permease family.</text>
</comment>
<dbReference type="PANTHER" id="PTHR30151:SF0">
    <property type="entry name" value="ABC TRANSPORTER PERMEASE PROTEIN MJ0413-RELATED"/>
    <property type="match status" value="1"/>
</dbReference>
<feature type="domain" description="ABC transmembrane type-1" evidence="8">
    <location>
        <begin position="60"/>
        <end position="240"/>
    </location>
</feature>
<evidence type="ECO:0000256" key="2">
    <source>
        <dbReference type="ARBA" id="ARBA00022448"/>
    </source>
</evidence>
<evidence type="ECO:0000259" key="8">
    <source>
        <dbReference type="PROSITE" id="PS50928"/>
    </source>
</evidence>
<dbReference type="KEGG" id="lvi:G7068_04715"/>
<comment type="subcellular location">
    <subcellularLocation>
        <location evidence="1 7">Cell membrane</location>
        <topology evidence="1 7">Multi-pass membrane protein</topology>
    </subcellularLocation>
</comment>
<name>A0A6G7XDZ8_9MICO</name>
<evidence type="ECO:0000256" key="3">
    <source>
        <dbReference type="ARBA" id="ARBA00022475"/>
    </source>
</evidence>
<dbReference type="InterPro" id="IPR035906">
    <property type="entry name" value="MetI-like_sf"/>
</dbReference>
<dbReference type="GO" id="GO:0055085">
    <property type="term" value="P:transmembrane transport"/>
    <property type="evidence" value="ECO:0007669"/>
    <property type="project" value="InterPro"/>
</dbReference>
<evidence type="ECO:0000313" key="9">
    <source>
        <dbReference type="EMBL" id="QIK62591.1"/>
    </source>
</evidence>
<dbReference type="EMBL" id="CP049863">
    <property type="protein sequence ID" value="QIK62591.1"/>
    <property type="molecule type" value="Genomic_DNA"/>
</dbReference>
<evidence type="ECO:0000256" key="7">
    <source>
        <dbReference type="RuleBase" id="RU363032"/>
    </source>
</evidence>
<dbReference type="PROSITE" id="PS50928">
    <property type="entry name" value="ABC_TM1"/>
    <property type="match status" value="1"/>
</dbReference>
<evidence type="ECO:0000256" key="5">
    <source>
        <dbReference type="ARBA" id="ARBA00022989"/>
    </source>
</evidence>
<feature type="transmembrane region" description="Helical" evidence="7">
    <location>
        <begin position="64"/>
        <end position="87"/>
    </location>
</feature>
<feature type="transmembrane region" description="Helical" evidence="7">
    <location>
        <begin position="7"/>
        <end position="26"/>
    </location>
</feature>
<sequence length="259" mass="26723">MRESRLLQYGIGALGVVAAICLWQFAATVGPLSESPLPSATDALGALAKLLATPAMWAATGETLYMALLGLVIATVAGVALGIGIGVSPLAMHATRIPLEFLKPIPPIVILPIVVLVLGPTSGMGVFLVFMGCFVSIVVQSSAGVFDTDPVATATARSYGLSRSEILGSVVLPSALPYIGTAVRVAAPTALIVAVVAGLLGGGPGLGQSLLLAQITGNQDQLFAYVLILGILGLIVQGLSQWGERRLLHWHPQYRKQVV</sequence>
<dbReference type="Proteomes" id="UP000502677">
    <property type="component" value="Chromosome"/>
</dbReference>
<reference evidence="9 10" key="1">
    <citation type="submission" date="2020-03" db="EMBL/GenBank/DDBJ databases">
        <title>Leucobacter sp. nov., isolated from beetles.</title>
        <authorList>
            <person name="Hyun D.-W."/>
            <person name="Bae J.-W."/>
        </authorList>
    </citation>
    <scope>NUCLEOTIDE SEQUENCE [LARGE SCALE GENOMIC DNA]</scope>
    <source>
        <strain evidence="9 10">HDW9C</strain>
    </source>
</reference>
<keyword evidence="5 7" id="KW-1133">Transmembrane helix</keyword>
<dbReference type="RefSeq" id="WP_166289625.1">
    <property type="nucleotide sequence ID" value="NZ_CP049863.1"/>
</dbReference>
<feature type="transmembrane region" description="Helical" evidence="7">
    <location>
        <begin position="222"/>
        <end position="240"/>
    </location>
</feature>
<feature type="transmembrane region" description="Helical" evidence="7">
    <location>
        <begin position="178"/>
        <end position="201"/>
    </location>
</feature>
<evidence type="ECO:0000256" key="1">
    <source>
        <dbReference type="ARBA" id="ARBA00004651"/>
    </source>
</evidence>
<dbReference type="InterPro" id="IPR000515">
    <property type="entry name" value="MetI-like"/>
</dbReference>
<gene>
    <name evidence="9" type="ORF">G7068_04715</name>
</gene>
<dbReference type="AlphaFoldDB" id="A0A6G7XDZ8"/>
<protein>
    <submittedName>
        <fullName evidence="9">ABC transporter permease subunit</fullName>
    </submittedName>
</protein>